<dbReference type="Pfam" id="PF01259">
    <property type="entry name" value="SAICAR_synt"/>
    <property type="match status" value="1"/>
</dbReference>
<evidence type="ECO:0000256" key="10">
    <source>
        <dbReference type="ARBA" id="ARBA00048475"/>
    </source>
</evidence>
<proteinExistence type="inferred from homology"/>
<reference evidence="13 14" key="1">
    <citation type="submission" date="2017-09" db="EMBL/GenBank/DDBJ databases">
        <title>Evaluation of Pacific Biosciences Sequencing Technology to Finishing C. thermocellum Genome Sequences.</title>
        <authorList>
            <person name="Brown S."/>
        </authorList>
    </citation>
    <scope>NUCLEOTIDE SEQUENCE [LARGE SCALE GENOMIC DNA]</scope>
    <source>
        <strain evidence="13 14">AD2</strain>
    </source>
</reference>
<dbReference type="NCBIfam" id="NF010568">
    <property type="entry name" value="PRK13961.1"/>
    <property type="match status" value="1"/>
</dbReference>
<dbReference type="GO" id="GO:0004639">
    <property type="term" value="F:phosphoribosylaminoimidazolesuccinocarboxamide synthase activity"/>
    <property type="evidence" value="ECO:0007669"/>
    <property type="project" value="UniProtKB-UniRule"/>
</dbReference>
<evidence type="ECO:0000313" key="14">
    <source>
        <dbReference type="Proteomes" id="UP000223596"/>
    </source>
</evidence>
<evidence type="ECO:0000256" key="5">
    <source>
        <dbReference type="ARBA" id="ARBA00022598"/>
    </source>
</evidence>
<dbReference type="Gene3D" id="3.30.470.20">
    <property type="entry name" value="ATP-grasp fold, B domain"/>
    <property type="match status" value="1"/>
</dbReference>
<dbReference type="AlphaFoldDB" id="A0AB36TDN4"/>
<dbReference type="Gene3D" id="3.30.200.20">
    <property type="entry name" value="Phosphorylase Kinase, domain 1"/>
    <property type="match status" value="1"/>
</dbReference>
<evidence type="ECO:0000256" key="3">
    <source>
        <dbReference type="ARBA" id="ARBA00012217"/>
    </source>
</evidence>
<dbReference type="PANTHER" id="PTHR43700:SF1">
    <property type="entry name" value="PHOSPHORIBOSYLAMINOIMIDAZOLE-SUCCINOCARBOXAMIDE SYNTHASE"/>
    <property type="match status" value="1"/>
</dbReference>
<keyword evidence="6 11" id="KW-0547">Nucleotide-binding</keyword>
<dbReference type="EMBL" id="PDBW01000001">
    <property type="protein sequence ID" value="PFH01701.1"/>
    <property type="molecule type" value="Genomic_DNA"/>
</dbReference>
<dbReference type="InterPro" id="IPR018236">
    <property type="entry name" value="SAICAR_synthetase_CS"/>
</dbReference>
<dbReference type="HAMAP" id="MF_00137">
    <property type="entry name" value="SAICAR_synth"/>
    <property type="match status" value="1"/>
</dbReference>
<evidence type="ECO:0000256" key="11">
    <source>
        <dbReference type="HAMAP-Rule" id="MF_00137"/>
    </source>
</evidence>
<dbReference type="FunFam" id="3.30.470.20:FF:000015">
    <property type="entry name" value="Phosphoribosylaminoimidazole-succinocarboxamide synthase"/>
    <property type="match status" value="1"/>
</dbReference>
<evidence type="ECO:0000313" key="13">
    <source>
        <dbReference type="EMBL" id="PFH01701.1"/>
    </source>
</evidence>
<comment type="similarity">
    <text evidence="2 11">Belongs to the SAICAR synthetase family.</text>
</comment>
<comment type="pathway">
    <text evidence="1 11">Purine metabolism; IMP biosynthesis via de novo pathway; 5-amino-1-(5-phospho-D-ribosyl)imidazole-4-carboxamide from 5-amino-1-(5-phospho-D-ribosyl)imidazole-4-carboxylate: step 1/2.</text>
</comment>
<dbReference type="CDD" id="cd01414">
    <property type="entry name" value="SAICAR_synt_Sc"/>
    <property type="match status" value="1"/>
</dbReference>
<sequence length="294" mass="33172">MLLGDTNFIDLPLYIKGKVRNVYDLGDKLLIVVTDRISAFDVVFPNLIPNKGKVLNGISKFWFDYTRDIVDNHVITTDVSEYPEGLSKFKEELEGRSMLVKKIKMIPAECIVRGYLEGSGLKDYKATGSICGIKLPEGLRQADKLPEPIFTPSTKETEGHDQNVSFEGLCNAIGTELATKLRDISLALYEKASKYAESRGIILADTKFEFGILDGKIVLGDELFTPDSSRFWDMNEYEPGRAQKSFDKQFVREYLESIGWDKKPPAPTLPDDVVKNTELKYIEAYERITGNKFA</sequence>
<dbReference type="GeneID" id="35805088"/>
<comment type="catalytic activity">
    <reaction evidence="10 11">
        <text>5-amino-1-(5-phospho-D-ribosyl)imidazole-4-carboxylate + L-aspartate + ATP = (2S)-2-[5-amino-1-(5-phospho-beta-D-ribosyl)imidazole-4-carboxamido]succinate + ADP + phosphate + 2 H(+)</text>
        <dbReference type="Rhea" id="RHEA:22628"/>
        <dbReference type="ChEBI" id="CHEBI:15378"/>
        <dbReference type="ChEBI" id="CHEBI:29991"/>
        <dbReference type="ChEBI" id="CHEBI:30616"/>
        <dbReference type="ChEBI" id="CHEBI:43474"/>
        <dbReference type="ChEBI" id="CHEBI:58443"/>
        <dbReference type="ChEBI" id="CHEBI:77657"/>
        <dbReference type="ChEBI" id="CHEBI:456216"/>
        <dbReference type="EC" id="6.3.2.6"/>
    </reaction>
</comment>
<organism evidence="13 14">
    <name type="scientific">Acetivibrio thermocellus AD2</name>
    <dbReference type="NCBI Taxonomy" id="1138384"/>
    <lineage>
        <taxon>Bacteria</taxon>
        <taxon>Bacillati</taxon>
        <taxon>Bacillota</taxon>
        <taxon>Clostridia</taxon>
        <taxon>Eubacteriales</taxon>
        <taxon>Oscillospiraceae</taxon>
        <taxon>Acetivibrio</taxon>
    </lineage>
</organism>
<evidence type="ECO:0000256" key="8">
    <source>
        <dbReference type="ARBA" id="ARBA00022840"/>
    </source>
</evidence>
<evidence type="ECO:0000256" key="7">
    <source>
        <dbReference type="ARBA" id="ARBA00022755"/>
    </source>
</evidence>
<accession>A0AB36TDN4</accession>
<gene>
    <name evidence="11" type="primary">purC</name>
    <name evidence="13" type="ORF">M972_11440</name>
</gene>
<evidence type="ECO:0000256" key="4">
    <source>
        <dbReference type="ARBA" id="ARBA00016460"/>
    </source>
</evidence>
<dbReference type="InterPro" id="IPR001636">
    <property type="entry name" value="SAICAR_synth"/>
</dbReference>
<feature type="domain" description="SAICAR synthetase/ADE2 N-terminal" evidence="12">
    <location>
        <begin position="14"/>
        <end position="265"/>
    </location>
</feature>
<dbReference type="NCBIfam" id="TIGR00081">
    <property type="entry name" value="purC"/>
    <property type="match status" value="1"/>
</dbReference>
<dbReference type="PROSITE" id="PS01058">
    <property type="entry name" value="SAICAR_SYNTHETASE_2"/>
    <property type="match status" value="1"/>
</dbReference>
<evidence type="ECO:0000256" key="1">
    <source>
        <dbReference type="ARBA" id="ARBA00004672"/>
    </source>
</evidence>
<dbReference type="Proteomes" id="UP000223596">
    <property type="component" value="Unassembled WGS sequence"/>
</dbReference>
<dbReference type="EC" id="6.3.2.6" evidence="3 11"/>
<evidence type="ECO:0000259" key="12">
    <source>
        <dbReference type="Pfam" id="PF01259"/>
    </source>
</evidence>
<evidence type="ECO:0000256" key="9">
    <source>
        <dbReference type="ARBA" id="ARBA00030409"/>
    </source>
</evidence>
<evidence type="ECO:0000256" key="2">
    <source>
        <dbReference type="ARBA" id="ARBA00010190"/>
    </source>
</evidence>
<keyword evidence="7 11" id="KW-0658">Purine biosynthesis</keyword>
<protein>
    <recommendedName>
        <fullName evidence="4 11">Phosphoribosylaminoimidazole-succinocarboxamide synthase</fullName>
        <ecNumber evidence="3 11">6.3.2.6</ecNumber>
    </recommendedName>
    <alternativeName>
        <fullName evidence="9 11">SAICAR synthetase</fullName>
    </alternativeName>
</protein>
<dbReference type="InterPro" id="IPR028923">
    <property type="entry name" value="SAICAR_synt/ADE2_N"/>
</dbReference>
<dbReference type="RefSeq" id="WP_003514578.1">
    <property type="nucleotide sequence ID" value="NZ_CP013828.1"/>
</dbReference>
<dbReference type="GO" id="GO:0005524">
    <property type="term" value="F:ATP binding"/>
    <property type="evidence" value="ECO:0007669"/>
    <property type="project" value="UniProtKB-KW"/>
</dbReference>
<name>A0AB36TDN4_ACETH</name>
<dbReference type="GO" id="GO:0005737">
    <property type="term" value="C:cytoplasm"/>
    <property type="evidence" value="ECO:0007669"/>
    <property type="project" value="TreeGrafter"/>
</dbReference>
<dbReference type="PANTHER" id="PTHR43700">
    <property type="entry name" value="PHOSPHORIBOSYLAMINOIMIDAZOLE-SUCCINOCARBOXAMIDE SYNTHASE"/>
    <property type="match status" value="1"/>
</dbReference>
<comment type="caution">
    <text evidence="13">The sequence shown here is derived from an EMBL/GenBank/DDBJ whole genome shotgun (WGS) entry which is preliminary data.</text>
</comment>
<dbReference type="SUPFAM" id="SSF56104">
    <property type="entry name" value="SAICAR synthase-like"/>
    <property type="match status" value="1"/>
</dbReference>
<keyword evidence="8 11" id="KW-0067">ATP-binding</keyword>
<keyword evidence="5 11" id="KW-0436">Ligase</keyword>
<dbReference type="GO" id="GO:0006189">
    <property type="term" value="P:'de novo' IMP biosynthetic process"/>
    <property type="evidence" value="ECO:0007669"/>
    <property type="project" value="UniProtKB-UniRule"/>
</dbReference>
<evidence type="ECO:0000256" key="6">
    <source>
        <dbReference type="ARBA" id="ARBA00022741"/>
    </source>
</evidence>